<dbReference type="InterPro" id="IPR017871">
    <property type="entry name" value="ABC_transporter-like_CS"/>
</dbReference>
<feature type="transmembrane region" description="Helical" evidence="7">
    <location>
        <begin position="192"/>
        <end position="213"/>
    </location>
</feature>
<feature type="transmembrane region" description="Helical" evidence="7">
    <location>
        <begin position="117"/>
        <end position="134"/>
    </location>
</feature>
<dbReference type="PROSITE" id="PS50893">
    <property type="entry name" value="ABC_TRANSPORTER_2"/>
    <property type="match status" value="1"/>
</dbReference>
<dbReference type="GO" id="GO:0015421">
    <property type="term" value="F:ABC-type oligopeptide transporter activity"/>
    <property type="evidence" value="ECO:0007669"/>
    <property type="project" value="TreeGrafter"/>
</dbReference>
<dbReference type="InterPro" id="IPR003439">
    <property type="entry name" value="ABC_transporter-like_ATP-bd"/>
</dbReference>
<feature type="transmembrane region" description="Helical" evidence="7">
    <location>
        <begin position="219"/>
        <end position="236"/>
    </location>
</feature>
<dbReference type="Pfam" id="PF00005">
    <property type="entry name" value="ABC_tran"/>
    <property type="match status" value="1"/>
</dbReference>
<dbReference type="PANTHER" id="PTHR43394:SF1">
    <property type="entry name" value="ATP-BINDING CASSETTE SUB-FAMILY B MEMBER 10, MITOCHONDRIAL"/>
    <property type="match status" value="1"/>
</dbReference>
<dbReference type="GO" id="GO:0005886">
    <property type="term" value="C:plasma membrane"/>
    <property type="evidence" value="ECO:0007669"/>
    <property type="project" value="UniProtKB-SubCell"/>
</dbReference>
<feature type="domain" description="ABC transporter" evidence="8">
    <location>
        <begin position="409"/>
        <end position="657"/>
    </location>
</feature>
<comment type="caution">
    <text evidence="9">The sequence shown here is derived from an EMBL/GenBank/DDBJ whole genome shotgun (WGS) entry which is preliminary data.</text>
</comment>
<dbReference type="InterPro" id="IPR027417">
    <property type="entry name" value="P-loop_NTPase"/>
</dbReference>
<keyword evidence="3" id="KW-0547">Nucleotide-binding</keyword>
<dbReference type="SMART" id="SM00382">
    <property type="entry name" value="AAA"/>
    <property type="match status" value="1"/>
</dbReference>
<evidence type="ECO:0000256" key="5">
    <source>
        <dbReference type="ARBA" id="ARBA00022989"/>
    </source>
</evidence>
<evidence type="ECO:0000256" key="7">
    <source>
        <dbReference type="SAM" id="Phobius"/>
    </source>
</evidence>
<keyword evidence="10" id="KW-1185">Reference proteome</keyword>
<evidence type="ECO:0000256" key="2">
    <source>
        <dbReference type="ARBA" id="ARBA00022692"/>
    </source>
</evidence>
<dbReference type="EMBL" id="VCKW01000222">
    <property type="protein sequence ID" value="TMQ91277.1"/>
    <property type="molecule type" value="Genomic_DNA"/>
</dbReference>
<dbReference type="AlphaFoldDB" id="A0A5C4J3G5"/>
<dbReference type="OrthoDB" id="9806127at2"/>
<keyword evidence="6 7" id="KW-0472">Membrane</keyword>
<sequence>MGTRWRFPRRFRIRGAAPRRRPREAPPDPGLPEVILNWHARDKELTETGMRTIARRLPAVIAQASRLAWRASRTDTLVTVGLNLAAGFFTAFWLLATTGVLTALFSSAPTPSRVRDALPSLALVAGAVALRAALQAGAGWAQARLDPQVERLVELRLYEATTAVDLTALDDSDFLDDLKRAQGRGLMSAPMVVQYAVDVLTAAVGMIAAAGTLGVLHPVLLPLLLLTAVPEGWASVRSARMRYLMLLSLVGVTRRKWILSDLMVDRRHAAEVRSFTMRPFLLGQYDRAASYQRHVELDVARRQTIVKITGDLLKGVATALVYIALGVMLWKGAVPLAVAGTAVLAIRTGQTSLANLVFAVNHCYEEGLYFGDYVSFCAAAEERIPLRALPAAAAPMEKRGRLPDDFADIVVEDVAFTYPGADDPSLRGVSLHVRKGEVVALVGENGSGKTTLAKIMAGLYDPDAGRVRWDDVPLTTVAPQDVWERVAVIAQEYTHWPMTARQNVTMGHGDDGTGAPGNGDGEDPSMLAAARASGADEVVEGLARGYDTLLDRRFKGGAELSGGQWQRLAVARGFFRDAPLLICDEPTAALDARAEHNLFERIRTHADGRTVLLITHRLASVRYADRIYVLEHGLVIEEGDHAALMARGGLYADLYSLQAAAYGAEDPQAAG</sequence>
<dbReference type="InterPro" id="IPR039421">
    <property type="entry name" value="Type_1_exporter"/>
</dbReference>
<reference evidence="9 10" key="1">
    <citation type="submission" date="2019-05" db="EMBL/GenBank/DDBJ databases">
        <title>Draft genome sequence of Actinomadura sp. 14C53.</title>
        <authorList>
            <person name="Saricaoglu S."/>
            <person name="Isik K."/>
        </authorList>
    </citation>
    <scope>NUCLEOTIDE SEQUENCE [LARGE SCALE GENOMIC DNA]</scope>
    <source>
        <strain evidence="9 10">14C53</strain>
    </source>
</reference>
<dbReference type="Gene3D" id="1.20.1560.10">
    <property type="entry name" value="ABC transporter type 1, transmembrane domain"/>
    <property type="match status" value="1"/>
</dbReference>
<dbReference type="SUPFAM" id="SSF52540">
    <property type="entry name" value="P-loop containing nucleoside triphosphate hydrolases"/>
    <property type="match status" value="1"/>
</dbReference>
<keyword evidence="4 9" id="KW-0067">ATP-binding</keyword>
<gene>
    <name evidence="9" type="ORF">ETD83_31615</name>
</gene>
<name>A0A5C4J3G5_9ACTN</name>
<evidence type="ECO:0000256" key="3">
    <source>
        <dbReference type="ARBA" id="ARBA00022741"/>
    </source>
</evidence>
<dbReference type="GO" id="GO:0016887">
    <property type="term" value="F:ATP hydrolysis activity"/>
    <property type="evidence" value="ECO:0007669"/>
    <property type="project" value="InterPro"/>
</dbReference>
<evidence type="ECO:0000313" key="10">
    <source>
        <dbReference type="Proteomes" id="UP000309174"/>
    </source>
</evidence>
<evidence type="ECO:0000259" key="8">
    <source>
        <dbReference type="PROSITE" id="PS50893"/>
    </source>
</evidence>
<proteinExistence type="predicted"/>
<dbReference type="PANTHER" id="PTHR43394">
    <property type="entry name" value="ATP-DEPENDENT PERMEASE MDL1, MITOCHONDRIAL"/>
    <property type="match status" value="1"/>
</dbReference>
<accession>A0A5C4J3G5</accession>
<organism evidence="9 10">
    <name type="scientific">Actinomadura soli</name>
    <dbReference type="NCBI Taxonomy" id="2508997"/>
    <lineage>
        <taxon>Bacteria</taxon>
        <taxon>Bacillati</taxon>
        <taxon>Actinomycetota</taxon>
        <taxon>Actinomycetes</taxon>
        <taxon>Streptosporangiales</taxon>
        <taxon>Thermomonosporaceae</taxon>
        <taxon>Actinomadura</taxon>
    </lineage>
</organism>
<dbReference type="InterPro" id="IPR003593">
    <property type="entry name" value="AAA+_ATPase"/>
</dbReference>
<feature type="transmembrane region" description="Helical" evidence="7">
    <location>
        <begin position="312"/>
        <end position="330"/>
    </location>
</feature>
<comment type="subcellular location">
    <subcellularLocation>
        <location evidence="1">Cell membrane</location>
        <topology evidence="1">Multi-pass membrane protein</topology>
    </subcellularLocation>
</comment>
<dbReference type="Proteomes" id="UP000309174">
    <property type="component" value="Unassembled WGS sequence"/>
</dbReference>
<evidence type="ECO:0000256" key="1">
    <source>
        <dbReference type="ARBA" id="ARBA00004651"/>
    </source>
</evidence>
<dbReference type="GO" id="GO:0005524">
    <property type="term" value="F:ATP binding"/>
    <property type="evidence" value="ECO:0007669"/>
    <property type="project" value="UniProtKB-KW"/>
</dbReference>
<feature type="transmembrane region" description="Helical" evidence="7">
    <location>
        <begin position="80"/>
        <end position="105"/>
    </location>
</feature>
<dbReference type="InterPro" id="IPR036640">
    <property type="entry name" value="ABC1_TM_sf"/>
</dbReference>
<dbReference type="Gene3D" id="3.40.50.300">
    <property type="entry name" value="P-loop containing nucleotide triphosphate hydrolases"/>
    <property type="match status" value="1"/>
</dbReference>
<dbReference type="PROSITE" id="PS00211">
    <property type="entry name" value="ABC_TRANSPORTER_1"/>
    <property type="match status" value="1"/>
</dbReference>
<keyword evidence="5 7" id="KW-1133">Transmembrane helix</keyword>
<keyword evidence="2 7" id="KW-0812">Transmembrane</keyword>
<dbReference type="SUPFAM" id="SSF90123">
    <property type="entry name" value="ABC transporter transmembrane region"/>
    <property type="match status" value="1"/>
</dbReference>
<protein>
    <submittedName>
        <fullName evidence="9">ATP-binding cassette domain-containing protein</fullName>
    </submittedName>
</protein>
<evidence type="ECO:0000313" key="9">
    <source>
        <dbReference type="EMBL" id="TMQ91277.1"/>
    </source>
</evidence>
<evidence type="ECO:0000256" key="6">
    <source>
        <dbReference type="ARBA" id="ARBA00023136"/>
    </source>
</evidence>
<evidence type="ECO:0000256" key="4">
    <source>
        <dbReference type="ARBA" id="ARBA00022840"/>
    </source>
</evidence>